<reference evidence="2 3" key="1">
    <citation type="submission" date="2019-05" db="EMBL/GenBank/DDBJ databases">
        <title>Draft Whole-Genome sequence of the green sulfur bacterium Prosthecochloris vibrioformis DSM 260.</title>
        <authorList>
            <person name="Meyer T.E."/>
            <person name="Kyndt J.A."/>
        </authorList>
    </citation>
    <scope>NUCLEOTIDE SEQUENCE [LARGE SCALE GENOMIC DNA]</scope>
    <source>
        <strain evidence="2 3">DSM 260</strain>
    </source>
</reference>
<comment type="caution">
    <text evidence="2">The sequence shown here is derived from an EMBL/GenBank/DDBJ whole genome shotgun (WGS) entry which is preliminary data.</text>
</comment>
<dbReference type="AlphaFoldDB" id="A0A5C4S1N6"/>
<dbReference type="PANTHER" id="PTHR46438">
    <property type="entry name" value="ALPHA/BETA-HYDROLASES SUPERFAMILY PROTEIN"/>
    <property type="match status" value="1"/>
</dbReference>
<organism evidence="2 3">
    <name type="scientific">Prosthecochloris vibrioformis</name>
    <name type="common">Chlorobium vibrioforme</name>
    <dbReference type="NCBI Taxonomy" id="1098"/>
    <lineage>
        <taxon>Bacteria</taxon>
        <taxon>Pseudomonadati</taxon>
        <taxon>Chlorobiota</taxon>
        <taxon>Chlorobiia</taxon>
        <taxon>Chlorobiales</taxon>
        <taxon>Chlorobiaceae</taxon>
        <taxon>Prosthecochloris</taxon>
    </lineage>
</organism>
<evidence type="ECO:0000259" key="1">
    <source>
        <dbReference type="Pfam" id="PF00561"/>
    </source>
</evidence>
<dbReference type="Proteomes" id="UP000309544">
    <property type="component" value="Unassembled WGS sequence"/>
</dbReference>
<dbReference type="PRINTS" id="PR00111">
    <property type="entry name" value="ABHYDROLASE"/>
</dbReference>
<accession>A0A5C4S1N6</accession>
<dbReference type="Gene3D" id="3.40.50.1820">
    <property type="entry name" value="alpha/beta hydrolase"/>
    <property type="match status" value="1"/>
</dbReference>
<keyword evidence="2" id="KW-0378">Hydrolase</keyword>
<dbReference type="Pfam" id="PF00561">
    <property type="entry name" value="Abhydrolase_1"/>
    <property type="match status" value="1"/>
</dbReference>
<dbReference type="SUPFAM" id="SSF53474">
    <property type="entry name" value="alpha/beta-Hydrolases"/>
    <property type="match status" value="1"/>
</dbReference>
<dbReference type="InterPro" id="IPR000073">
    <property type="entry name" value="AB_hydrolase_1"/>
</dbReference>
<keyword evidence="3" id="KW-1185">Reference proteome</keyword>
<gene>
    <name evidence="2" type="ORF">FGF68_03920</name>
</gene>
<evidence type="ECO:0000313" key="2">
    <source>
        <dbReference type="EMBL" id="TNJ37370.1"/>
    </source>
</evidence>
<dbReference type="EMBL" id="VDCI01000002">
    <property type="protein sequence ID" value="TNJ37370.1"/>
    <property type="molecule type" value="Genomic_DNA"/>
</dbReference>
<feature type="domain" description="AB hydrolase-1" evidence="1">
    <location>
        <begin position="26"/>
        <end position="263"/>
    </location>
</feature>
<dbReference type="GO" id="GO:0016787">
    <property type="term" value="F:hydrolase activity"/>
    <property type="evidence" value="ECO:0007669"/>
    <property type="project" value="UniProtKB-KW"/>
</dbReference>
<dbReference type="PANTHER" id="PTHR46438:SF11">
    <property type="entry name" value="LIPASE-RELATED"/>
    <property type="match status" value="1"/>
</dbReference>
<protein>
    <submittedName>
        <fullName evidence="2">Alpha/beta hydrolase</fullName>
    </submittedName>
</protein>
<name>A0A5C4S1N6_PROVB</name>
<dbReference type="InterPro" id="IPR029058">
    <property type="entry name" value="AB_hydrolase_fold"/>
</dbReference>
<dbReference type="RefSeq" id="WP_068866792.1">
    <property type="nucleotide sequence ID" value="NZ_VDCI01000002.1"/>
</dbReference>
<sequence length="279" mass="31701">MTYDNRYIHLGGYRHRYVECGEGSRTILLLHGISCSVEFFEQVIPRLEGSFRILGLDLLGFGRSEKPRRVPYSLELYASLIREFVDKTKSGDAQETVAIGHSMGGKYAIATALLYPGTFSKLVLSNTDGFVHLPGWVRVISWPGIRHLLKELMTRDRIARYGFSSAFHAPGRIERSSFEKNLLISRDRQTVDTVIALNRNLARLDLQRTGLRQRLGELDLPILVLWGDHDQYISSKLAYTALEELPGSELYMFEACGHSPMLECPDEFSEVVRRFLVTS</sequence>
<proteinExistence type="predicted"/>
<evidence type="ECO:0000313" key="3">
    <source>
        <dbReference type="Proteomes" id="UP000309544"/>
    </source>
</evidence>